<proteinExistence type="predicted"/>
<evidence type="ECO:0000313" key="2">
    <source>
        <dbReference type="Proteomes" id="UP000789342"/>
    </source>
</evidence>
<feature type="non-terminal residue" evidence="1">
    <location>
        <position position="54"/>
    </location>
</feature>
<reference evidence="1" key="1">
    <citation type="submission" date="2021-06" db="EMBL/GenBank/DDBJ databases">
        <authorList>
            <person name="Kallberg Y."/>
            <person name="Tangrot J."/>
            <person name="Rosling A."/>
        </authorList>
    </citation>
    <scope>NUCLEOTIDE SEQUENCE</scope>
    <source>
        <strain evidence="1">CL551</strain>
    </source>
</reference>
<comment type="caution">
    <text evidence="1">The sequence shown here is derived from an EMBL/GenBank/DDBJ whole genome shotgun (WGS) entry which is preliminary data.</text>
</comment>
<dbReference type="EMBL" id="CAJVPV010004873">
    <property type="protein sequence ID" value="CAG8580683.1"/>
    <property type="molecule type" value="Genomic_DNA"/>
</dbReference>
<sequence>MSSLVQSIFHPSEIVAILYYLYSRPPQKLNLNSENKSKIRCYEFLKQTSRSFAT</sequence>
<gene>
    <name evidence="1" type="ORF">AMORRO_LOCUS6896</name>
</gene>
<keyword evidence="2" id="KW-1185">Reference proteome</keyword>
<evidence type="ECO:0000313" key="1">
    <source>
        <dbReference type="EMBL" id="CAG8580683.1"/>
    </source>
</evidence>
<name>A0A9N9BUY6_9GLOM</name>
<accession>A0A9N9BUY6</accession>
<protein>
    <submittedName>
        <fullName evidence="1">7625_t:CDS:1</fullName>
    </submittedName>
</protein>
<organism evidence="1 2">
    <name type="scientific">Acaulospora morrowiae</name>
    <dbReference type="NCBI Taxonomy" id="94023"/>
    <lineage>
        <taxon>Eukaryota</taxon>
        <taxon>Fungi</taxon>
        <taxon>Fungi incertae sedis</taxon>
        <taxon>Mucoromycota</taxon>
        <taxon>Glomeromycotina</taxon>
        <taxon>Glomeromycetes</taxon>
        <taxon>Diversisporales</taxon>
        <taxon>Acaulosporaceae</taxon>
        <taxon>Acaulospora</taxon>
    </lineage>
</organism>
<dbReference type="AlphaFoldDB" id="A0A9N9BUY6"/>
<dbReference type="Proteomes" id="UP000789342">
    <property type="component" value="Unassembled WGS sequence"/>
</dbReference>
<dbReference type="OrthoDB" id="431150at2759"/>